<feature type="binding site" evidence="15">
    <location>
        <position position="184"/>
    </location>
    <ligand>
        <name>Mg(2+)</name>
        <dbReference type="ChEBI" id="CHEBI:18420"/>
        <label>2</label>
    </ligand>
</feature>
<dbReference type="EC" id="3.1.11.1" evidence="2 13"/>
<evidence type="ECO:0000256" key="13">
    <source>
        <dbReference type="PIRNR" id="PIRNR000977"/>
    </source>
</evidence>
<dbReference type="Proteomes" id="UP000538931">
    <property type="component" value="Unassembled WGS sequence"/>
</dbReference>
<evidence type="ECO:0000256" key="11">
    <source>
        <dbReference type="ARBA" id="ARBA00023204"/>
    </source>
</evidence>
<evidence type="ECO:0000256" key="14">
    <source>
        <dbReference type="PIRSR" id="PIRSR000977-1"/>
    </source>
</evidence>
<accession>A0A7W1WYF6</accession>
<dbReference type="FunFam" id="1.20.1280.70:FF:000001">
    <property type="entry name" value="Exodeoxyribonuclease I"/>
    <property type="match status" value="1"/>
</dbReference>
<evidence type="ECO:0000256" key="6">
    <source>
        <dbReference type="ARBA" id="ARBA00022763"/>
    </source>
</evidence>
<evidence type="ECO:0000259" key="17">
    <source>
        <dbReference type="PROSITE" id="PS51785"/>
    </source>
</evidence>
<dbReference type="SMART" id="SM00479">
    <property type="entry name" value="EXOIII"/>
    <property type="match status" value="1"/>
</dbReference>
<sequence>MVGKQNETFYWHDYETTGIDPARDRPLQFAGIRTDADFNIIGEPLMLYCRPSEDVLPHPQACLVTGITPQAALQDGVCEADFIARIHAELATPGTCGVGYNSLRFDDEITRYTLYRNFHDPYAREWQNGCSRWDIIDMLRLTRALRPEGIVWPEYEDGSPSLRLEDLTRANGLDHGQAHDALSDVYATIAVARLIKERQPKLFEFVLRNRGKRAVQAQLDVARMKPVLHVSSRYPAEWGNAAIVAPLAQHPSNRNSTLVWDLREDPTPLFELDVPQLRELMYTRHDERAADAPRIALKQVLANKCPIIAPAGMLTKVEADRLAIDGDTCRRHLQMLRNETGVAAKVADIFNDGGFKSDGDPDHMLYSGGFFSDHDRALMEQVRQAEPAALVELDLPFQDVRLEEMLLRYKARNFEYTLDEDEAQRWEEYRSRKLLQGEGGCYSLPQLFQDLNALAGNPELPDRDRHILEELALYAESIYPGEYF</sequence>
<dbReference type="Pfam" id="PF26016">
    <property type="entry name" value="ExoI_C"/>
    <property type="match status" value="1"/>
</dbReference>
<evidence type="ECO:0000256" key="2">
    <source>
        <dbReference type="ARBA" id="ARBA00012108"/>
    </source>
</evidence>
<feature type="binding site" evidence="15">
    <location>
        <position position="13"/>
    </location>
    <ligand>
        <name>Mg(2+)</name>
        <dbReference type="ChEBI" id="CHEBI:18420"/>
        <label>1</label>
    </ligand>
</feature>
<dbReference type="InterPro" id="IPR012337">
    <property type="entry name" value="RNaseH-like_sf"/>
</dbReference>
<dbReference type="CDD" id="cd06138">
    <property type="entry name" value="ExoI_N"/>
    <property type="match status" value="1"/>
</dbReference>
<evidence type="ECO:0000313" key="18">
    <source>
        <dbReference type="EMBL" id="MBA4502401.1"/>
    </source>
</evidence>
<evidence type="ECO:0000256" key="4">
    <source>
        <dbReference type="ARBA" id="ARBA00022722"/>
    </source>
</evidence>
<evidence type="ECO:0000256" key="3">
    <source>
        <dbReference type="ARBA" id="ARBA00019900"/>
    </source>
</evidence>
<proteinExistence type="predicted"/>
<dbReference type="GO" id="GO:0046872">
    <property type="term" value="F:metal ion binding"/>
    <property type="evidence" value="ECO:0007669"/>
    <property type="project" value="UniProtKB-KW"/>
</dbReference>
<dbReference type="EMBL" id="JACEMT010000046">
    <property type="protein sequence ID" value="MBA4502401.1"/>
    <property type="molecule type" value="Genomic_DNA"/>
</dbReference>
<name>A0A7W1WYF6_9GAMM</name>
<feature type="domain" description="ExoI SH3-like" evidence="16">
    <location>
        <begin position="200"/>
        <end position="354"/>
    </location>
</feature>
<dbReference type="Gene3D" id="1.20.1280.70">
    <property type="entry name" value="Exonuclease ExoI, domain 3"/>
    <property type="match status" value="1"/>
</dbReference>
<keyword evidence="5 15" id="KW-0479">Metal-binding</keyword>
<evidence type="ECO:0000259" key="16">
    <source>
        <dbReference type="PROSITE" id="PS51784"/>
    </source>
</evidence>
<feature type="binding site" evidence="14">
    <location>
        <position position="163"/>
    </location>
    <ligand>
        <name>substrate</name>
    </ligand>
</feature>
<dbReference type="PROSITE" id="PS51784">
    <property type="entry name" value="EXOI_SH3"/>
    <property type="match status" value="1"/>
</dbReference>
<dbReference type="GO" id="GO:0006281">
    <property type="term" value="P:DNA repair"/>
    <property type="evidence" value="ECO:0007669"/>
    <property type="project" value="UniProtKB-KW"/>
</dbReference>
<protein>
    <recommendedName>
        <fullName evidence="3 13">Exodeoxyribonuclease I</fullName>
        <ecNumber evidence="2 13">3.1.11.1</ecNumber>
    </recommendedName>
</protein>
<keyword evidence="8 13" id="KW-0269">Exonuclease</keyword>
<dbReference type="InterPro" id="IPR013620">
    <property type="entry name" value="Exonuc_1_SH3"/>
</dbReference>
<reference evidence="18 19" key="1">
    <citation type="submission" date="2020-07" db="EMBL/GenBank/DDBJ databases">
        <title>Bacterium isolated from marien macroalgae.</title>
        <authorList>
            <person name="Zhu K."/>
            <person name="Lu D."/>
            <person name="Du Z."/>
        </authorList>
    </citation>
    <scope>NUCLEOTIDE SEQUENCE [LARGE SCALE GENOMIC DNA]</scope>
    <source>
        <strain evidence="18 19">3-1745</strain>
    </source>
</reference>
<dbReference type="Gene3D" id="1.10.287.1240">
    <property type="match status" value="1"/>
</dbReference>
<keyword evidence="19" id="KW-1185">Reference proteome</keyword>
<comment type="subunit">
    <text evidence="12">Monomer. Interacts with ssb (via C-terminus); this interaction stimulates the exonuclease activity by recruiting the enzyme to its substrate.</text>
</comment>
<dbReference type="FunFam" id="3.30.420.10:FF:000033">
    <property type="entry name" value="Exodeoxyribonuclease I"/>
    <property type="match status" value="1"/>
</dbReference>
<dbReference type="SUPFAM" id="SSF53098">
    <property type="entry name" value="Ribonuclease H-like"/>
    <property type="match status" value="1"/>
</dbReference>
<keyword evidence="10" id="KW-0238">DNA-binding</keyword>
<evidence type="ECO:0000256" key="7">
    <source>
        <dbReference type="ARBA" id="ARBA00022801"/>
    </source>
</evidence>
<comment type="caution">
    <text evidence="18">The sequence shown here is derived from an EMBL/GenBank/DDBJ whole genome shotgun (WGS) entry which is preliminary data.</text>
</comment>
<dbReference type="InterPro" id="IPR013520">
    <property type="entry name" value="Ribonucl_H"/>
</dbReference>
<dbReference type="PIRSF" id="PIRSF000977">
    <property type="entry name" value="Exodeoxyribonuclease_I"/>
    <property type="match status" value="1"/>
</dbReference>
<dbReference type="InterPro" id="IPR058561">
    <property type="entry name" value="Exonuc_1_C"/>
</dbReference>
<dbReference type="GO" id="GO:0008310">
    <property type="term" value="F:single-stranded DNA 3'-5' DNA exonuclease activity"/>
    <property type="evidence" value="ECO:0007669"/>
    <property type="project" value="UniProtKB-EC"/>
</dbReference>
<feature type="binding site" evidence="14">
    <location>
        <position position="15"/>
    </location>
    <ligand>
        <name>substrate</name>
    </ligand>
</feature>
<dbReference type="Pfam" id="PF08411">
    <property type="entry name" value="ExoI_SH3"/>
    <property type="match status" value="1"/>
</dbReference>
<dbReference type="InterPro" id="IPR036397">
    <property type="entry name" value="RNaseH_sf"/>
</dbReference>
<keyword evidence="6 13" id="KW-0227">DNA damage</keyword>
<dbReference type="AlphaFoldDB" id="A0A7W1WYF6"/>
<dbReference type="InterPro" id="IPR034747">
    <property type="entry name" value="EXOI_SH3"/>
</dbReference>
<dbReference type="Gene3D" id="3.30.1520.20">
    <property type="entry name" value="Exonuclease ExoI, domain 2"/>
    <property type="match status" value="1"/>
</dbReference>
<dbReference type="NCBIfam" id="NF008746">
    <property type="entry name" value="PRK11779.1"/>
    <property type="match status" value="1"/>
</dbReference>
<feature type="domain" description="ExoI C-terminal" evidence="17">
    <location>
        <begin position="357"/>
        <end position="479"/>
    </location>
</feature>
<keyword evidence="9 15" id="KW-0460">Magnesium</keyword>
<comment type="catalytic activity">
    <reaction evidence="1 13">
        <text>Exonucleolytic cleavage in the 3'- to 5'-direction to yield nucleoside 5'-phosphates.</text>
        <dbReference type="EC" id="3.1.11.1"/>
    </reaction>
</comment>
<dbReference type="Gene3D" id="3.30.420.10">
    <property type="entry name" value="Ribonuclease H-like superfamily/Ribonuclease H"/>
    <property type="match status" value="1"/>
</dbReference>
<gene>
    <name evidence="18" type="primary">sbcB</name>
    <name evidence="18" type="ORF">H1S06_08505</name>
</gene>
<evidence type="ECO:0000256" key="9">
    <source>
        <dbReference type="ARBA" id="ARBA00022842"/>
    </source>
</evidence>
<evidence type="ECO:0000256" key="15">
    <source>
        <dbReference type="PIRSR" id="PIRSR000977-2"/>
    </source>
</evidence>
<dbReference type="Pfam" id="PF00929">
    <property type="entry name" value="RNase_T"/>
    <property type="match status" value="1"/>
</dbReference>
<dbReference type="InterPro" id="IPR023607">
    <property type="entry name" value="Exodeoxyribonuclease_I"/>
</dbReference>
<keyword evidence="7 13" id="KW-0378">Hydrolase</keyword>
<dbReference type="RefSeq" id="WP_181739164.1">
    <property type="nucleotide sequence ID" value="NZ_JACEMT010000046.1"/>
</dbReference>
<dbReference type="GO" id="GO:0003677">
    <property type="term" value="F:DNA binding"/>
    <property type="evidence" value="ECO:0007669"/>
    <property type="project" value="UniProtKB-KW"/>
</dbReference>
<comment type="cofactor">
    <cofactor evidence="15">
        <name>Mg(2+)</name>
        <dbReference type="ChEBI" id="CHEBI:18420"/>
    </cofactor>
    <text evidence="15">Binds 2 Mg(2+) ions per monomer.</text>
</comment>
<keyword evidence="11 13" id="KW-0234">DNA repair</keyword>
<dbReference type="InterPro" id="IPR038649">
    <property type="entry name" value="EXOI_SH3_sf"/>
</dbReference>
<dbReference type="PROSITE" id="PS51785">
    <property type="entry name" value="EXOI_C"/>
    <property type="match status" value="1"/>
</dbReference>
<evidence type="ECO:0000256" key="10">
    <source>
        <dbReference type="ARBA" id="ARBA00023125"/>
    </source>
</evidence>
<evidence type="ECO:0000256" key="5">
    <source>
        <dbReference type="ARBA" id="ARBA00022723"/>
    </source>
</evidence>
<feature type="binding site" evidence="15">
    <location>
        <position position="15"/>
    </location>
    <ligand>
        <name>Mg(2+)</name>
        <dbReference type="ChEBI" id="CHEBI:18420"/>
        <label>2</label>
    </ligand>
</feature>
<keyword evidence="4 13" id="KW-0540">Nuclease</keyword>
<evidence type="ECO:0000256" key="12">
    <source>
        <dbReference type="ARBA" id="ARBA00046792"/>
    </source>
</evidence>
<organism evidence="18 19">
    <name type="scientific">Marinobacterium marinum</name>
    <dbReference type="NCBI Taxonomy" id="2756129"/>
    <lineage>
        <taxon>Bacteria</taxon>
        <taxon>Pseudomonadati</taxon>
        <taxon>Pseudomonadota</taxon>
        <taxon>Gammaproteobacteria</taxon>
        <taxon>Oceanospirillales</taxon>
        <taxon>Oceanospirillaceae</taxon>
        <taxon>Marinobacterium</taxon>
    </lineage>
</organism>
<evidence type="ECO:0000256" key="8">
    <source>
        <dbReference type="ARBA" id="ARBA00022839"/>
    </source>
</evidence>
<evidence type="ECO:0000256" key="1">
    <source>
        <dbReference type="ARBA" id="ARBA00000563"/>
    </source>
</evidence>
<evidence type="ECO:0000313" key="19">
    <source>
        <dbReference type="Proteomes" id="UP000538931"/>
    </source>
</evidence>